<organism evidence="1">
    <name type="scientific">hydrothermal vent metagenome</name>
    <dbReference type="NCBI Taxonomy" id="652676"/>
    <lineage>
        <taxon>unclassified sequences</taxon>
        <taxon>metagenomes</taxon>
        <taxon>ecological metagenomes</taxon>
    </lineage>
</organism>
<protein>
    <submittedName>
        <fullName evidence="1">Uncharacterized protein</fullName>
    </submittedName>
</protein>
<dbReference type="EMBL" id="UOGD01000008">
    <property type="protein sequence ID" value="VAX15202.1"/>
    <property type="molecule type" value="Genomic_DNA"/>
</dbReference>
<sequence length="85" mass="9988">MNNHHSGFDNPLSELISDEIYSLLKSKNLINEKSLRDYQIKKRFKELRDNKISASEAIEAIRADYPYLQFDSIRKIIYLGNKRAV</sequence>
<name>A0A3B1BGG8_9ZZZZ</name>
<evidence type="ECO:0000313" key="1">
    <source>
        <dbReference type="EMBL" id="VAX15202.1"/>
    </source>
</evidence>
<proteinExistence type="predicted"/>
<reference evidence="1" key="1">
    <citation type="submission" date="2018-06" db="EMBL/GenBank/DDBJ databases">
        <authorList>
            <person name="Zhirakovskaya E."/>
        </authorList>
    </citation>
    <scope>NUCLEOTIDE SEQUENCE</scope>
</reference>
<accession>A0A3B1BGG8</accession>
<dbReference type="AlphaFoldDB" id="A0A3B1BGG8"/>
<gene>
    <name evidence="1" type="ORF">MNBD_IGNAVI01-2315</name>
</gene>